<evidence type="ECO:0000313" key="3">
    <source>
        <dbReference type="Proteomes" id="UP001241603"/>
    </source>
</evidence>
<dbReference type="RefSeq" id="WP_266350430.1">
    <property type="nucleotide sequence ID" value="NZ_JAPKNG010000006.1"/>
</dbReference>
<sequence length="117" mass="12757">MSTPSQPEGPKWRSGPFVYGAVLVSLPLIAVAIWALPIVAPLALKGNLAAPKALGGLVWFAIVLLAPVGALYFRRLYHRRAEWRRPRSLSIVFAGLAYVVSILSYVAIALLMTKFNL</sequence>
<name>A0ABU0HB80_9HYPH</name>
<evidence type="ECO:0000313" key="2">
    <source>
        <dbReference type="EMBL" id="MDQ0439530.1"/>
    </source>
</evidence>
<keyword evidence="1" id="KW-0472">Membrane</keyword>
<keyword evidence="3" id="KW-1185">Reference proteome</keyword>
<gene>
    <name evidence="2" type="ORF">QO014_003936</name>
</gene>
<reference evidence="2 3" key="1">
    <citation type="submission" date="2023-07" db="EMBL/GenBank/DDBJ databases">
        <title>Genomic Encyclopedia of Type Strains, Phase IV (KMG-IV): sequencing the most valuable type-strain genomes for metagenomic binning, comparative biology and taxonomic classification.</title>
        <authorList>
            <person name="Goeker M."/>
        </authorList>
    </citation>
    <scope>NUCLEOTIDE SEQUENCE [LARGE SCALE GENOMIC DNA]</scope>
    <source>
        <strain evidence="2 3">B6-8</strain>
    </source>
</reference>
<dbReference type="Proteomes" id="UP001241603">
    <property type="component" value="Unassembled WGS sequence"/>
</dbReference>
<feature type="transmembrane region" description="Helical" evidence="1">
    <location>
        <begin position="89"/>
        <end position="112"/>
    </location>
</feature>
<feature type="transmembrane region" description="Helical" evidence="1">
    <location>
        <begin position="21"/>
        <end position="44"/>
    </location>
</feature>
<comment type="caution">
    <text evidence="2">The sequence shown here is derived from an EMBL/GenBank/DDBJ whole genome shotgun (WGS) entry which is preliminary data.</text>
</comment>
<evidence type="ECO:0000256" key="1">
    <source>
        <dbReference type="SAM" id="Phobius"/>
    </source>
</evidence>
<protein>
    <recommendedName>
        <fullName evidence="4">Transmembrane protein</fullName>
    </recommendedName>
</protein>
<keyword evidence="1" id="KW-0812">Transmembrane</keyword>
<proteinExistence type="predicted"/>
<evidence type="ECO:0008006" key="4">
    <source>
        <dbReference type="Google" id="ProtNLM"/>
    </source>
</evidence>
<keyword evidence="1" id="KW-1133">Transmembrane helix</keyword>
<accession>A0ABU0HB80</accession>
<dbReference type="EMBL" id="JAUSVO010000006">
    <property type="protein sequence ID" value="MDQ0439530.1"/>
    <property type="molecule type" value="Genomic_DNA"/>
</dbReference>
<feature type="transmembrane region" description="Helical" evidence="1">
    <location>
        <begin position="56"/>
        <end position="77"/>
    </location>
</feature>
<organism evidence="2 3">
    <name type="scientific">Kaistia dalseonensis</name>
    <dbReference type="NCBI Taxonomy" id="410840"/>
    <lineage>
        <taxon>Bacteria</taxon>
        <taxon>Pseudomonadati</taxon>
        <taxon>Pseudomonadota</taxon>
        <taxon>Alphaproteobacteria</taxon>
        <taxon>Hyphomicrobiales</taxon>
        <taxon>Kaistiaceae</taxon>
        <taxon>Kaistia</taxon>
    </lineage>
</organism>